<dbReference type="Proteomes" id="UP001071777">
    <property type="component" value="Unassembled WGS sequence"/>
</dbReference>
<sequence>MSQLRSRERLIWGETGEEVLKASRVLILGFSILASELAVSLVSSGIIEIVLVDDGVAAEEDYGVCLGLDGEISDVVNRPKVQLLKEYLLSLQAGARVECILESPESYLGNIRDSSPKLPAMNYDAVVCCNLPGMIVEAVYGLASRCHGISSPFILSLKSRGHLGQYQIYAVDSSVITFDLSPEAKNLANLYGLQLCRPFESLIRASCQIDLQELESGSECLREHLSKIPFPLLLVHIGVGSGLFGDSGLNSDKEGLLRTFQQNLEQIFKDYEYPNYCEARRYQNLVFSEPERPFGCQLFQIIESQKRHSCIDDPSLNRPSFSPINQRYRVVLGWIHSFLNDVGRLPVSKKLPEMHCDTLTYLQLQKLYDQQYLQDVSQILDKYSRETDSSMFGQDVHITPEFIQFICDHLYCLRYVEFRNASFRWGELSGGGDRVDSSLGERLKEAFLGDQESGEQQLVEFLFLDFLDYFLAERPGAGSPEGLLAEFRGYLGTLGLDHVRVPSDLVQSYTAKEQFVTSSYVSGVCSQEVIKLVLGRFVPLNNLLTWK</sequence>
<gene>
    <name evidence="1" type="ORF">OJ252_1103</name>
</gene>
<proteinExistence type="predicted"/>
<name>A0ABQ8PBX3_9CRYT</name>
<dbReference type="PANTHER" id="PTHR10953">
    <property type="entry name" value="UBIQUITIN-ACTIVATING ENZYME E1"/>
    <property type="match status" value="1"/>
</dbReference>
<evidence type="ECO:0000313" key="2">
    <source>
        <dbReference type="Proteomes" id="UP001071777"/>
    </source>
</evidence>
<dbReference type="SUPFAM" id="SSF69572">
    <property type="entry name" value="Activating enzymes of the ubiquitin-like proteins"/>
    <property type="match status" value="1"/>
</dbReference>
<dbReference type="InterPro" id="IPR045886">
    <property type="entry name" value="ThiF/MoeB/HesA"/>
</dbReference>
<accession>A0ABQ8PBX3</accession>
<keyword evidence="2" id="KW-1185">Reference proteome</keyword>
<comment type="caution">
    <text evidence="1">The sequence shown here is derived from an EMBL/GenBank/DDBJ whole genome shotgun (WGS) entry which is preliminary data.</text>
</comment>
<dbReference type="EMBL" id="JAPCXB010000040">
    <property type="protein sequence ID" value="KAJ1612866.1"/>
    <property type="molecule type" value="Genomic_DNA"/>
</dbReference>
<dbReference type="PANTHER" id="PTHR10953:SF102">
    <property type="entry name" value="ADENYLYLTRANSFERASE AND SULFURTRANSFERASE MOCS3"/>
    <property type="match status" value="1"/>
</dbReference>
<dbReference type="Gene3D" id="3.40.50.720">
    <property type="entry name" value="NAD(P)-binding Rossmann-like Domain"/>
    <property type="match status" value="2"/>
</dbReference>
<organism evidence="1 2">
    <name type="scientific">Cryptosporidium canis</name>
    <dbReference type="NCBI Taxonomy" id="195482"/>
    <lineage>
        <taxon>Eukaryota</taxon>
        <taxon>Sar</taxon>
        <taxon>Alveolata</taxon>
        <taxon>Apicomplexa</taxon>
        <taxon>Conoidasida</taxon>
        <taxon>Coccidia</taxon>
        <taxon>Eucoccidiorida</taxon>
        <taxon>Eimeriorina</taxon>
        <taxon>Cryptosporidiidae</taxon>
        <taxon>Cryptosporidium</taxon>
    </lineage>
</organism>
<reference evidence="1" key="1">
    <citation type="submission" date="2022-10" db="EMBL/GenBank/DDBJ databases">
        <title>Adaptive evolution leads to modifications in subtelomeric GC content in a zoonotic Cryptosporidium species.</title>
        <authorList>
            <person name="Li J."/>
            <person name="Feng Y."/>
            <person name="Xiao L."/>
        </authorList>
    </citation>
    <scope>NUCLEOTIDE SEQUENCE</scope>
    <source>
        <strain evidence="1">25894</strain>
    </source>
</reference>
<protein>
    <submittedName>
        <fullName evidence="1">Ubiquitin activating enzyme E1</fullName>
    </submittedName>
</protein>
<evidence type="ECO:0000313" key="1">
    <source>
        <dbReference type="EMBL" id="KAJ1612866.1"/>
    </source>
</evidence>
<dbReference type="InterPro" id="IPR035985">
    <property type="entry name" value="Ubiquitin-activating_enz"/>
</dbReference>